<sequence>MATRLSRWGASIPADRDSARDRLLDAAERCLEHQGLGGTTMDDIGRRAGVSRATVYRYFSSREAVISGVILRATERYLGRIAPRIAAHTDLGSALVDFVGITLRAARREPIIGLLFGSDLELAVVGLGEATSASLFELVTEFLRPVFVAHWSDVEPGVSVDDASEWVVRTILSLLTVRGPRERSRDGLAAYLARFLVPTIVRHDRKVLDATE</sequence>
<dbReference type="RefSeq" id="WP_285185102.1">
    <property type="nucleotide sequence ID" value="NZ_CP126981.1"/>
</dbReference>
<evidence type="ECO:0000313" key="6">
    <source>
        <dbReference type="EMBL" id="WIM85940.1"/>
    </source>
</evidence>
<dbReference type="PANTHER" id="PTHR30055:SF234">
    <property type="entry name" value="HTH-TYPE TRANSCRIPTIONAL REGULATOR BETI"/>
    <property type="match status" value="1"/>
</dbReference>
<reference evidence="6 7" key="1">
    <citation type="journal article" date="2023" name="Microbiol. Resour. Announc.">
        <title>Complete Genome Sequence of Mycobacterium wuenschmanii, a novel Nontuberculous Mycobacterium Isolated from a captive population of Amazon Milk Frogs.</title>
        <authorList>
            <person name="Hicks J."/>
            <person name="Zeineldin M."/>
            <person name="Ward H."/>
            <person name="Wuenschmann A."/>
            <person name="Camp P."/>
            <person name="Farrell D."/>
            <person name="Lehman K."/>
            <person name="Thacker T."/>
            <person name="Cuthbert E."/>
        </authorList>
    </citation>
    <scope>NUCLEOTIDE SEQUENCE [LARGE SCALE GENOMIC DNA]</scope>
    <source>
        <strain evidence="6 7">Wuenschmanii</strain>
    </source>
</reference>
<protein>
    <submittedName>
        <fullName evidence="6">TetR/AcrR family transcriptional regulator</fullName>
    </submittedName>
</protein>
<evidence type="ECO:0000256" key="1">
    <source>
        <dbReference type="ARBA" id="ARBA00023015"/>
    </source>
</evidence>
<keyword evidence="3" id="KW-0804">Transcription</keyword>
<dbReference type="PANTHER" id="PTHR30055">
    <property type="entry name" value="HTH-TYPE TRANSCRIPTIONAL REGULATOR RUTR"/>
    <property type="match status" value="1"/>
</dbReference>
<dbReference type="Gene3D" id="1.10.357.10">
    <property type="entry name" value="Tetracycline Repressor, domain 2"/>
    <property type="match status" value="1"/>
</dbReference>
<accession>A0ABY8VQL9</accession>
<dbReference type="InterPro" id="IPR001647">
    <property type="entry name" value="HTH_TetR"/>
</dbReference>
<gene>
    <name evidence="6" type="ORF">PT015_13425</name>
</gene>
<name>A0ABY8VQL9_9MYCO</name>
<feature type="domain" description="HTH tetR-type" evidence="5">
    <location>
        <begin position="17"/>
        <end position="77"/>
    </location>
</feature>
<keyword evidence="7" id="KW-1185">Reference proteome</keyword>
<evidence type="ECO:0000256" key="4">
    <source>
        <dbReference type="PROSITE-ProRule" id="PRU00335"/>
    </source>
</evidence>
<keyword evidence="1" id="KW-0805">Transcription regulation</keyword>
<organism evidence="6 7">
    <name type="scientific">Candidatus Mycobacterium wuenschmannii</name>
    <dbReference type="NCBI Taxonomy" id="3027808"/>
    <lineage>
        <taxon>Bacteria</taxon>
        <taxon>Bacillati</taxon>
        <taxon>Actinomycetota</taxon>
        <taxon>Actinomycetes</taxon>
        <taxon>Mycobacteriales</taxon>
        <taxon>Mycobacteriaceae</taxon>
        <taxon>Mycobacterium</taxon>
    </lineage>
</organism>
<dbReference type="PRINTS" id="PR00455">
    <property type="entry name" value="HTHTETR"/>
</dbReference>
<keyword evidence="2 4" id="KW-0238">DNA-binding</keyword>
<evidence type="ECO:0000256" key="3">
    <source>
        <dbReference type="ARBA" id="ARBA00023163"/>
    </source>
</evidence>
<evidence type="ECO:0000256" key="2">
    <source>
        <dbReference type="ARBA" id="ARBA00023125"/>
    </source>
</evidence>
<evidence type="ECO:0000313" key="7">
    <source>
        <dbReference type="Proteomes" id="UP001236585"/>
    </source>
</evidence>
<evidence type="ECO:0000259" key="5">
    <source>
        <dbReference type="PROSITE" id="PS50977"/>
    </source>
</evidence>
<dbReference type="Pfam" id="PF00440">
    <property type="entry name" value="TetR_N"/>
    <property type="match status" value="1"/>
</dbReference>
<proteinExistence type="predicted"/>
<dbReference type="Proteomes" id="UP001236585">
    <property type="component" value="Chromosome"/>
</dbReference>
<dbReference type="InterPro" id="IPR009057">
    <property type="entry name" value="Homeodomain-like_sf"/>
</dbReference>
<dbReference type="PROSITE" id="PS50977">
    <property type="entry name" value="HTH_TETR_2"/>
    <property type="match status" value="1"/>
</dbReference>
<feature type="DNA-binding region" description="H-T-H motif" evidence="4">
    <location>
        <begin position="40"/>
        <end position="59"/>
    </location>
</feature>
<dbReference type="EMBL" id="CP126981">
    <property type="protein sequence ID" value="WIM85940.1"/>
    <property type="molecule type" value="Genomic_DNA"/>
</dbReference>
<dbReference type="SUPFAM" id="SSF46689">
    <property type="entry name" value="Homeodomain-like"/>
    <property type="match status" value="1"/>
</dbReference>
<dbReference type="InterPro" id="IPR050109">
    <property type="entry name" value="HTH-type_TetR-like_transc_reg"/>
</dbReference>